<name>A0A0G1IQY0_9BACT</name>
<dbReference type="PANTHER" id="PTHR36932:SF1">
    <property type="entry name" value="CAPSULAR POLYSACCHARIDE BIOSYNTHESIS PROTEIN"/>
    <property type="match status" value="1"/>
</dbReference>
<dbReference type="Gene3D" id="3.40.50.12780">
    <property type="entry name" value="N-terminal domain of ligase-like"/>
    <property type="match status" value="1"/>
</dbReference>
<accession>A0A0G1IQY0</accession>
<dbReference type="InterPro" id="IPR042099">
    <property type="entry name" value="ANL_N_sf"/>
</dbReference>
<sequence>MVYRVPHLINMKLIARHILQRRGYLIDLFERSPTLVREIVEFVETILQSWAMRKSDSFTMLDWESVKVAKLKKLFENATTVSRWHRIFFNKVRNADINSLADIARLPISTRRYLKNNPIRDQISQIRIPYAIKTSTSGSTAEPLAFYYDGRMIPLTKMDILNEFIYFGSKSMPRCFVIGLGTHLWLDSIGFRVSSIQLEQRSERKRILYPFLETQNPRALITTTSLMLRFAKLLKDDGFAFGFDYMKYVGEPMSAINRNALELQFGAKIFTTYASREVPLIGIQCSKRFFHITPWVSHIEILDESGKPVNDNAEGRIVITYFENYVMPFIRYDIGDRGIIHSEPCPCGRKTKTITFTGRAGGSIETPSGKSVMLLAISSAIAKNFHDTIARFQLEQTAPEKLIFRFVPSARYTPAADKQLIQTLSSLLYNEIACELDRVPVILPNAEGKTPIFIKSF</sequence>
<dbReference type="EMBL" id="LCIT01000032">
    <property type="protein sequence ID" value="KKT61378.1"/>
    <property type="molecule type" value="Genomic_DNA"/>
</dbReference>
<reference evidence="1 2" key="1">
    <citation type="journal article" date="2015" name="Nature">
        <title>rRNA introns, odd ribosomes, and small enigmatic genomes across a large radiation of phyla.</title>
        <authorList>
            <person name="Brown C.T."/>
            <person name="Hug L.A."/>
            <person name="Thomas B.C."/>
            <person name="Sharon I."/>
            <person name="Castelle C.J."/>
            <person name="Singh A."/>
            <person name="Wilkins M.J."/>
            <person name="Williams K.H."/>
            <person name="Banfield J.F."/>
        </authorList>
    </citation>
    <scope>NUCLEOTIDE SEQUENCE [LARGE SCALE GENOMIC DNA]</scope>
</reference>
<dbReference type="PANTHER" id="PTHR36932">
    <property type="entry name" value="CAPSULAR POLYSACCHARIDE BIOSYNTHESIS PROTEIN"/>
    <property type="match status" value="1"/>
</dbReference>
<proteinExistence type="predicted"/>
<comment type="caution">
    <text evidence="1">The sequence shown here is derived from an EMBL/GenBank/DDBJ whole genome shotgun (WGS) entry which is preliminary data.</text>
</comment>
<dbReference type="SUPFAM" id="SSF56801">
    <property type="entry name" value="Acetyl-CoA synthetase-like"/>
    <property type="match status" value="1"/>
</dbReference>
<evidence type="ECO:0008006" key="3">
    <source>
        <dbReference type="Google" id="ProtNLM"/>
    </source>
</evidence>
<evidence type="ECO:0000313" key="1">
    <source>
        <dbReference type="EMBL" id="KKT61378.1"/>
    </source>
</evidence>
<dbReference type="InterPro" id="IPR053158">
    <property type="entry name" value="CapK_Type1_Caps_Biosynth"/>
</dbReference>
<organism evidence="1 2">
    <name type="scientific">Candidatus Giovannonibacteria bacterium GW2011_GWA2_44_26</name>
    <dbReference type="NCBI Taxonomy" id="1618648"/>
    <lineage>
        <taxon>Bacteria</taxon>
        <taxon>Candidatus Giovannoniibacteriota</taxon>
    </lineage>
</organism>
<dbReference type="Proteomes" id="UP000033945">
    <property type="component" value="Unassembled WGS sequence"/>
</dbReference>
<gene>
    <name evidence="1" type="ORF">UW55_C0032G0004</name>
</gene>
<evidence type="ECO:0000313" key="2">
    <source>
        <dbReference type="Proteomes" id="UP000033945"/>
    </source>
</evidence>
<dbReference type="AlphaFoldDB" id="A0A0G1IQY0"/>
<protein>
    <recommendedName>
        <fullName evidence="3">Capsular polysaccharide biosynthesis protein</fullName>
    </recommendedName>
</protein>